<dbReference type="Bgee" id="ENSMODG00000009946">
    <property type="expression patterns" value="Expressed in blood and 10 other cell types or tissues"/>
</dbReference>
<dbReference type="InterPro" id="IPR013783">
    <property type="entry name" value="Ig-like_fold"/>
</dbReference>
<feature type="transmembrane region" description="Helical" evidence="6">
    <location>
        <begin position="341"/>
        <end position="364"/>
    </location>
</feature>
<dbReference type="InterPro" id="IPR003599">
    <property type="entry name" value="Ig_sub"/>
</dbReference>
<evidence type="ECO:0000256" key="1">
    <source>
        <dbReference type="ARBA" id="ARBA00022729"/>
    </source>
</evidence>
<keyword evidence="1" id="KW-0732">Signal</keyword>
<dbReference type="SMART" id="SM00408">
    <property type="entry name" value="IGc2"/>
    <property type="match status" value="2"/>
</dbReference>
<proteinExistence type="inferred from homology"/>
<reference evidence="8" key="2">
    <citation type="submission" date="2025-08" db="UniProtKB">
        <authorList>
            <consortium name="Ensembl"/>
        </authorList>
    </citation>
    <scope>IDENTIFICATION</scope>
</reference>
<dbReference type="InterPro" id="IPR013106">
    <property type="entry name" value="Ig_V-set"/>
</dbReference>
<dbReference type="OMA" id="WNKITER"/>
<dbReference type="Pfam" id="PF07686">
    <property type="entry name" value="V-set"/>
    <property type="match status" value="1"/>
</dbReference>
<dbReference type="Ensembl" id="ENSMODT00000012680.4">
    <property type="protein sequence ID" value="ENSMODP00000012454.3"/>
    <property type="gene ID" value="ENSMODG00000009946.4"/>
</dbReference>
<evidence type="ECO:0000313" key="9">
    <source>
        <dbReference type="Proteomes" id="UP000002280"/>
    </source>
</evidence>
<dbReference type="GO" id="GO:0002682">
    <property type="term" value="P:regulation of immune system process"/>
    <property type="evidence" value="ECO:0000318"/>
    <property type="project" value="GO_Central"/>
</dbReference>
<evidence type="ECO:0000256" key="3">
    <source>
        <dbReference type="ARBA" id="ARBA00023180"/>
    </source>
</evidence>
<dbReference type="GeneTree" id="ENSGT01100000263479"/>
<evidence type="ECO:0000256" key="4">
    <source>
        <dbReference type="ARBA" id="ARBA00023319"/>
    </source>
</evidence>
<dbReference type="InterPro" id="IPR036179">
    <property type="entry name" value="Ig-like_dom_sf"/>
</dbReference>
<dbReference type="FunFam" id="2.60.40.10:FF:000244">
    <property type="entry name" value="carcinoembryonic antigen-related cell adhesion molecule 16"/>
    <property type="match status" value="1"/>
</dbReference>
<keyword evidence="6" id="KW-0812">Transmembrane</keyword>
<dbReference type="eggNOG" id="ENOG502RXPD">
    <property type="taxonomic scope" value="Eukaryota"/>
</dbReference>
<keyword evidence="2" id="KW-1015">Disulfide bond</keyword>
<dbReference type="InParanoid" id="F6QMW6"/>
<evidence type="ECO:0000259" key="7">
    <source>
        <dbReference type="PROSITE" id="PS50835"/>
    </source>
</evidence>
<keyword evidence="3" id="KW-0325">Glycoprotein</keyword>
<dbReference type="InterPro" id="IPR052598">
    <property type="entry name" value="IgSF_CEA-related"/>
</dbReference>
<name>F6QMW6_MONDO</name>
<dbReference type="SUPFAM" id="SSF48726">
    <property type="entry name" value="Immunoglobulin"/>
    <property type="match status" value="3"/>
</dbReference>
<dbReference type="GO" id="GO:0009986">
    <property type="term" value="C:cell surface"/>
    <property type="evidence" value="ECO:0000318"/>
    <property type="project" value="GO_Central"/>
</dbReference>
<comment type="similarity">
    <text evidence="5">Belongs to the immunoglobulin superfamily. CEA family.</text>
</comment>
<protein>
    <submittedName>
        <fullName evidence="8">Carcinoembryonic antigen-related cell adhesion molecule 6-like</fullName>
    </submittedName>
</protein>
<dbReference type="Proteomes" id="UP000002280">
    <property type="component" value="Chromosome 4"/>
</dbReference>
<dbReference type="AlphaFoldDB" id="F6QMW6"/>
<feature type="domain" description="Ig-like" evidence="7">
    <location>
        <begin position="147"/>
        <end position="231"/>
    </location>
</feature>
<dbReference type="PANTHER" id="PTHR44337:SF20">
    <property type="entry name" value="CARCINOEMBRYONIC ANTIGEN-RELATED CELL ADHESION MOLECULE 5-RELATED"/>
    <property type="match status" value="1"/>
</dbReference>
<dbReference type="FunCoup" id="F6QMW6">
    <property type="interactions" value="230"/>
</dbReference>
<dbReference type="KEGG" id="mdo:103096008"/>
<organism evidence="8 9">
    <name type="scientific">Monodelphis domestica</name>
    <name type="common">Gray short-tailed opossum</name>
    <dbReference type="NCBI Taxonomy" id="13616"/>
    <lineage>
        <taxon>Eukaryota</taxon>
        <taxon>Metazoa</taxon>
        <taxon>Chordata</taxon>
        <taxon>Craniata</taxon>
        <taxon>Vertebrata</taxon>
        <taxon>Euteleostomi</taxon>
        <taxon>Mammalia</taxon>
        <taxon>Metatheria</taxon>
        <taxon>Didelphimorphia</taxon>
        <taxon>Didelphidae</taxon>
        <taxon>Monodelphis</taxon>
    </lineage>
</organism>
<evidence type="ECO:0000256" key="2">
    <source>
        <dbReference type="ARBA" id="ARBA00023157"/>
    </source>
</evidence>
<dbReference type="PROSITE" id="PS50835">
    <property type="entry name" value="IG_LIKE"/>
    <property type="match status" value="2"/>
</dbReference>
<keyword evidence="6" id="KW-1133">Transmembrane helix</keyword>
<feature type="domain" description="Ig-like" evidence="7">
    <location>
        <begin position="236"/>
        <end position="320"/>
    </location>
</feature>
<accession>F6QMW6</accession>
<dbReference type="CDD" id="cd12087">
    <property type="entry name" value="TM_EGFR-like"/>
    <property type="match status" value="1"/>
</dbReference>
<keyword evidence="9" id="KW-1185">Reference proteome</keyword>
<reference evidence="8" key="3">
    <citation type="submission" date="2025-09" db="UniProtKB">
        <authorList>
            <consortium name="Ensembl"/>
        </authorList>
    </citation>
    <scope>IDENTIFICATION</scope>
</reference>
<dbReference type="Gene3D" id="2.60.40.10">
    <property type="entry name" value="Immunoglobulins"/>
    <property type="match status" value="3"/>
</dbReference>
<dbReference type="Pfam" id="PF13927">
    <property type="entry name" value="Ig_3"/>
    <property type="match status" value="2"/>
</dbReference>
<dbReference type="GO" id="GO:0007165">
    <property type="term" value="P:signal transduction"/>
    <property type="evidence" value="ECO:0000318"/>
    <property type="project" value="GO_Central"/>
</dbReference>
<keyword evidence="4" id="KW-0393">Immunoglobulin domain</keyword>
<dbReference type="STRING" id="13616.ENSMODP00000012454"/>
<dbReference type="PANTHER" id="PTHR44337">
    <property type="entry name" value="CARCINOEMBRYONIC ANTIGEN-RELATED CELL ADHESION MOLECULE 8"/>
    <property type="match status" value="1"/>
</dbReference>
<dbReference type="InterPro" id="IPR007110">
    <property type="entry name" value="Ig-like_dom"/>
</dbReference>
<evidence type="ECO:0000256" key="5">
    <source>
        <dbReference type="ARBA" id="ARBA00038222"/>
    </source>
</evidence>
<reference evidence="8 9" key="1">
    <citation type="journal article" date="2007" name="Nature">
        <title>Genome of the marsupial Monodelphis domestica reveals innovation in non-coding sequences.</title>
        <authorList>
            <person name="Mikkelsen T.S."/>
            <person name="Wakefield M.J."/>
            <person name="Aken B."/>
            <person name="Amemiya C.T."/>
            <person name="Chang J.L."/>
            <person name="Duke S."/>
            <person name="Garber M."/>
            <person name="Gentles A.J."/>
            <person name="Goodstadt L."/>
            <person name="Heger A."/>
            <person name="Jurka J."/>
            <person name="Kamal M."/>
            <person name="Mauceli E."/>
            <person name="Searle S.M."/>
            <person name="Sharpe T."/>
            <person name="Baker M.L."/>
            <person name="Batzer M.A."/>
            <person name="Benos P.V."/>
            <person name="Belov K."/>
            <person name="Clamp M."/>
            <person name="Cook A."/>
            <person name="Cuff J."/>
            <person name="Das R."/>
            <person name="Davidow L."/>
            <person name="Deakin J.E."/>
            <person name="Fazzari M.J."/>
            <person name="Glass J.L."/>
            <person name="Grabherr M."/>
            <person name="Greally J.M."/>
            <person name="Gu W."/>
            <person name="Hore T.A."/>
            <person name="Huttley G.A."/>
            <person name="Kleber M."/>
            <person name="Jirtle R.L."/>
            <person name="Koina E."/>
            <person name="Lee J.T."/>
            <person name="Mahony S."/>
            <person name="Marra M.A."/>
            <person name="Miller R.D."/>
            <person name="Nicholls R.D."/>
            <person name="Oda M."/>
            <person name="Papenfuss A.T."/>
            <person name="Parra Z.E."/>
            <person name="Pollock D.D."/>
            <person name="Ray D.A."/>
            <person name="Schein J.E."/>
            <person name="Speed T.P."/>
            <person name="Thompson K."/>
            <person name="VandeBerg J.L."/>
            <person name="Wade C.M."/>
            <person name="Walker J.A."/>
            <person name="Waters P.D."/>
            <person name="Webber C."/>
            <person name="Weidman J.R."/>
            <person name="Xie X."/>
            <person name="Zody M.C."/>
            <person name="Baldwin J."/>
            <person name="Abdouelleil A."/>
            <person name="Abdulkadir J."/>
            <person name="Abebe A."/>
            <person name="Abera B."/>
            <person name="Abreu J."/>
            <person name="Acer S.C."/>
            <person name="Aftuck L."/>
            <person name="Alexander A."/>
            <person name="An P."/>
            <person name="Anderson E."/>
            <person name="Anderson S."/>
            <person name="Arachi H."/>
            <person name="Azer M."/>
            <person name="Bachantsang P."/>
            <person name="Barry A."/>
            <person name="Bayul T."/>
            <person name="Berlin A."/>
            <person name="Bessette D."/>
            <person name="Bloom T."/>
            <person name="Bloom T."/>
            <person name="Boguslavskiy L."/>
            <person name="Bonnet C."/>
            <person name="Boukhgalter B."/>
            <person name="Bourzgui I."/>
            <person name="Brown A."/>
            <person name="Cahill P."/>
            <person name="Channer S."/>
            <person name="Cheshatsang Y."/>
            <person name="Chuda L."/>
            <person name="Citroen M."/>
            <person name="Collymore A."/>
            <person name="Cooke P."/>
            <person name="Costello M."/>
            <person name="D'Aco K."/>
            <person name="Daza R."/>
            <person name="De Haan G."/>
            <person name="DeGray S."/>
            <person name="DeMaso C."/>
            <person name="Dhargay N."/>
            <person name="Dooley K."/>
            <person name="Dooley E."/>
            <person name="Doricent M."/>
            <person name="Dorje P."/>
            <person name="Dorjee K."/>
            <person name="Dupes A."/>
            <person name="Elong R."/>
            <person name="Falk J."/>
            <person name="Farina A."/>
            <person name="Faro S."/>
            <person name="Ferguson D."/>
            <person name="Fisher S."/>
            <person name="Foley C.D."/>
            <person name="Franke A."/>
            <person name="Friedrich D."/>
            <person name="Gadbois L."/>
            <person name="Gearin G."/>
            <person name="Gearin C.R."/>
            <person name="Giannoukos G."/>
            <person name="Goode T."/>
            <person name="Graham J."/>
            <person name="Grandbois E."/>
            <person name="Grewal S."/>
            <person name="Gyaltsen K."/>
            <person name="Hafez N."/>
            <person name="Hagos B."/>
            <person name="Hall J."/>
            <person name="Henson C."/>
            <person name="Hollinger A."/>
            <person name="Honan T."/>
            <person name="Huard M.D."/>
            <person name="Hughes L."/>
            <person name="Hurhula B."/>
            <person name="Husby M.E."/>
            <person name="Kamat A."/>
            <person name="Kanga B."/>
            <person name="Kashin S."/>
            <person name="Khazanovich D."/>
            <person name="Kisner P."/>
            <person name="Lance K."/>
            <person name="Lara M."/>
            <person name="Lee W."/>
            <person name="Lennon N."/>
            <person name="Letendre F."/>
            <person name="LeVine R."/>
            <person name="Lipovsky A."/>
            <person name="Liu X."/>
            <person name="Liu J."/>
            <person name="Liu S."/>
            <person name="Lokyitsang T."/>
            <person name="Lokyitsang Y."/>
            <person name="Lubonja R."/>
            <person name="Lui A."/>
            <person name="MacDonald P."/>
            <person name="Magnisalis V."/>
            <person name="Maru K."/>
            <person name="Matthews C."/>
            <person name="McCusker W."/>
            <person name="McDonough S."/>
            <person name="Mehta T."/>
            <person name="Meldrim J."/>
            <person name="Meneus L."/>
            <person name="Mihai O."/>
            <person name="Mihalev A."/>
            <person name="Mihova T."/>
            <person name="Mittelman R."/>
            <person name="Mlenga V."/>
            <person name="Montmayeur A."/>
            <person name="Mulrain L."/>
            <person name="Navidi A."/>
            <person name="Naylor J."/>
            <person name="Negash T."/>
            <person name="Nguyen T."/>
            <person name="Nguyen N."/>
            <person name="Nicol R."/>
            <person name="Norbu C."/>
            <person name="Norbu N."/>
            <person name="Novod N."/>
            <person name="O'Neill B."/>
            <person name="Osman S."/>
            <person name="Markiewicz E."/>
            <person name="Oyono O.L."/>
            <person name="Patti C."/>
            <person name="Phunkhang P."/>
            <person name="Pierre F."/>
            <person name="Priest M."/>
            <person name="Raghuraman S."/>
            <person name="Rege F."/>
            <person name="Reyes R."/>
            <person name="Rise C."/>
            <person name="Rogov P."/>
            <person name="Ross K."/>
            <person name="Ryan E."/>
            <person name="Settipalli S."/>
            <person name="Shea T."/>
            <person name="Sherpa N."/>
            <person name="Shi L."/>
            <person name="Shih D."/>
            <person name="Sparrow T."/>
            <person name="Spaulding J."/>
            <person name="Stalker J."/>
            <person name="Stange-Thomann N."/>
            <person name="Stavropoulos S."/>
            <person name="Stone C."/>
            <person name="Strader C."/>
            <person name="Tesfaye S."/>
            <person name="Thomson T."/>
            <person name="Thoulutsang Y."/>
            <person name="Thoulutsang D."/>
            <person name="Topham K."/>
            <person name="Topping I."/>
            <person name="Tsamla T."/>
            <person name="Vassiliev H."/>
            <person name="Vo A."/>
            <person name="Wangchuk T."/>
            <person name="Wangdi T."/>
            <person name="Weiand M."/>
            <person name="Wilkinson J."/>
            <person name="Wilson A."/>
            <person name="Yadav S."/>
            <person name="Young G."/>
            <person name="Yu Q."/>
            <person name="Zembek L."/>
            <person name="Zhong D."/>
            <person name="Zimmer A."/>
            <person name="Zwirko Z."/>
            <person name="Jaffe D.B."/>
            <person name="Alvarez P."/>
            <person name="Brockman W."/>
            <person name="Butler J."/>
            <person name="Chin C."/>
            <person name="Gnerre S."/>
            <person name="MacCallum I."/>
            <person name="Graves J.A."/>
            <person name="Ponting C.P."/>
            <person name="Breen M."/>
            <person name="Samollow P.B."/>
            <person name="Lander E.S."/>
            <person name="Lindblad-Toh K."/>
        </authorList>
    </citation>
    <scope>NUCLEOTIDE SEQUENCE [LARGE SCALE GENOMIC DNA]</scope>
</reference>
<dbReference type="HOGENOM" id="CLU_024555_2_0_1"/>
<dbReference type="GO" id="GO:0005886">
    <property type="term" value="C:plasma membrane"/>
    <property type="evidence" value="ECO:0000318"/>
    <property type="project" value="GO_Central"/>
</dbReference>
<dbReference type="InterPro" id="IPR003598">
    <property type="entry name" value="Ig_sub2"/>
</dbReference>
<dbReference type="GO" id="GO:1990782">
    <property type="term" value="F:protein tyrosine kinase binding"/>
    <property type="evidence" value="ECO:0000318"/>
    <property type="project" value="GO_Central"/>
</dbReference>
<evidence type="ECO:0000313" key="8">
    <source>
        <dbReference type="Ensembl" id="ENSMODP00000012454.3"/>
    </source>
</evidence>
<dbReference type="SMART" id="SM00409">
    <property type="entry name" value="IG"/>
    <property type="match status" value="3"/>
</dbReference>
<keyword evidence="6" id="KW-0472">Membrane</keyword>
<evidence type="ECO:0000256" key="6">
    <source>
        <dbReference type="SAM" id="Phobius"/>
    </source>
</evidence>
<sequence length="432" mass="48053">MERPSGASQHGGSSWKEILITASFFSCWIQPQSAQGTLVSVVPRPPYGTVGSNVTLMIQGYSGSIFSYNWFKNTTEVSNRIITYTVPVKEQMPADNRERGFPNGSLLIPNLTLNDTEVYIVQIVNSEGMIATDAKVQFRVYEELVNPNITVNSTNIIENDSLVLTCSSENKGGNILWFFNNQPLTLNERMNISENNETLTIMNVKWKDTGSYQCEVWNPISSKKSDNLTLILNYGPDHITILQSPENGEIEVPFNDSLTLECQALSYPPAQYEFHINDTSGPIYSGSTYTIMYVSWEHSGKYTCWARNNMTNLSISKDVTVKVANQSPEGGNGSLLSRGDITGIVIGGLAGVALTAVLICFLFFRKMRRVREHHLTKHRSSAPNRSQVCFDSSINETEEVSYASLNFSDQKLLALSQAPTSTDIVYSKIKVK</sequence>